<evidence type="ECO:0000259" key="1">
    <source>
        <dbReference type="SMART" id="SM01043"/>
    </source>
</evidence>
<keyword evidence="3" id="KW-1185">Reference proteome</keyword>
<dbReference type="Gene3D" id="1.25.40.10">
    <property type="entry name" value="Tetratricopeptide repeat domain"/>
    <property type="match status" value="2"/>
</dbReference>
<dbReference type="InterPro" id="IPR005158">
    <property type="entry name" value="BTAD"/>
</dbReference>
<dbReference type="EMBL" id="JBHMBC010000002">
    <property type="protein sequence ID" value="MFB9817981.1"/>
    <property type="molecule type" value="Genomic_DNA"/>
</dbReference>
<dbReference type="RefSeq" id="WP_234753568.1">
    <property type="nucleotide sequence ID" value="NZ_BAAAWN010000001.1"/>
</dbReference>
<dbReference type="InterPro" id="IPR011990">
    <property type="entry name" value="TPR-like_helical_dom_sf"/>
</dbReference>
<dbReference type="SMART" id="SM01043">
    <property type="entry name" value="BTAD"/>
    <property type="match status" value="1"/>
</dbReference>
<dbReference type="Proteomes" id="UP001589702">
    <property type="component" value="Unassembled WGS sequence"/>
</dbReference>
<protein>
    <submittedName>
        <fullName evidence="2">BTAD domain-containing putative transcriptional regulator</fullName>
    </submittedName>
</protein>
<dbReference type="Pfam" id="PF03704">
    <property type="entry name" value="BTAD"/>
    <property type="match status" value="1"/>
</dbReference>
<name>A0ABV5XT97_ARTRM</name>
<accession>A0ABV5XT97</accession>
<dbReference type="SUPFAM" id="SSF48452">
    <property type="entry name" value="TPR-like"/>
    <property type="match status" value="2"/>
</dbReference>
<dbReference type="InterPro" id="IPR036388">
    <property type="entry name" value="WH-like_DNA-bd_sf"/>
</dbReference>
<comment type="caution">
    <text evidence="2">The sequence shown here is derived from an EMBL/GenBank/DDBJ whole genome shotgun (WGS) entry which is preliminary data.</text>
</comment>
<sequence length="574" mass="62136">METCAVVVLGAFRVVVDGRTVPGDAWKRTKAAGLVKILALAEGHRLHRDVVADLLWPDLNARAAASNLRKAMHFARAALGSSDALQARGDLLVLLPYAEVSIDAERFEADGRAALASSAGTTEALALYRGDLLPDDRFAVWAEEPRDRLRTLYLSLLKAAARWDDVVQAEPTDEDAHRAIMVRALDAGDRQGAIRQFERLCRQLRADLGVGPGAATVAVYEKAIAEDSRRAENRTRATLARALIALNSGDLIEAMSYAQRARELAMEANLGREIGEASAVLAIAANMQNRWLEVFEAEFVEFTRHDSERSGYILDAQLCLAEFCLCGPDGHRNIARRVKRLRTIAERAGSVRGQAIADLLLGEAALFSGELGDARSLLQSALELHRRAGARAGEIVTLQRLAEVDLAQDRTEDATRAASRALPAAASTWLEPHLVVRLYGVLAEAASSPAQAVHIIERADAALAGRSVCPPCSMGYHVAAARNYALAGRLDAARRRLAKAEQLAGMWPGGPWHAALWEARAVLRRAEGHENQAIALFREAADSFAEVGRRQDEQRCLARAAQKSLTTSGKSLAG</sequence>
<proteinExistence type="predicted"/>
<dbReference type="Gene3D" id="1.10.10.10">
    <property type="entry name" value="Winged helix-like DNA-binding domain superfamily/Winged helix DNA-binding domain"/>
    <property type="match status" value="1"/>
</dbReference>
<feature type="domain" description="Bacterial transcriptional activator" evidence="1">
    <location>
        <begin position="102"/>
        <end position="224"/>
    </location>
</feature>
<evidence type="ECO:0000313" key="2">
    <source>
        <dbReference type="EMBL" id="MFB9817981.1"/>
    </source>
</evidence>
<evidence type="ECO:0000313" key="3">
    <source>
        <dbReference type="Proteomes" id="UP001589702"/>
    </source>
</evidence>
<organism evidence="2 3">
    <name type="scientific">Arthrobacter ramosus</name>
    <dbReference type="NCBI Taxonomy" id="1672"/>
    <lineage>
        <taxon>Bacteria</taxon>
        <taxon>Bacillati</taxon>
        <taxon>Actinomycetota</taxon>
        <taxon>Actinomycetes</taxon>
        <taxon>Micrococcales</taxon>
        <taxon>Micrococcaceae</taxon>
        <taxon>Arthrobacter</taxon>
    </lineage>
</organism>
<gene>
    <name evidence="2" type="ORF">ACFFP1_00530</name>
</gene>
<dbReference type="InterPro" id="IPR051677">
    <property type="entry name" value="AfsR-DnrI-RedD_regulator"/>
</dbReference>
<dbReference type="PANTHER" id="PTHR35807">
    <property type="entry name" value="TRANSCRIPTIONAL REGULATOR REDD-RELATED"/>
    <property type="match status" value="1"/>
</dbReference>
<reference evidence="2 3" key="1">
    <citation type="submission" date="2024-09" db="EMBL/GenBank/DDBJ databases">
        <authorList>
            <person name="Sun Q."/>
            <person name="Mori K."/>
        </authorList>
    </citation>
    <scope>NUCLEOTIDE SEQUENCE [LARGE SCALE GENOMIC DNA]</scope>
    <source>
        <strain evidence="2 3">JCM 1334</strain>
    </source>
</reference>